<feature type="region of interest" description="Disordered" evidence="1">
    <location>
        <begin position="1"/>
        <end position="22"/>
    </location>
</feature>
<keyword evidence="3" id="KW-1185">Reference proteome</keyword>
<feature type="compositionally biased region" description="Basic and acidic residues" evidence="1">
    <location>
        <begin position="13"/>
        <end position="22"/>
    </location>
</feature>
<dbReference type="AlphaFoldDB" id="A0A2J7YNY7"/>
<protein>
    <submittedName>
        <fullName evidence="2">Uncharacterized protein</fullName>
    </submittedName>
</protein>
<proteinExistence type="predicted"/>
<name>A0A2J7YNY7_STRMQ</name>
<evidence type="ECO:0000313" key="3">
    <source>
        <dbReference type="Proteomes" id="UP000236520"/>
    </source>
</evidence>
<comment type="caution">
    <text evidence="2">The sequence shown here is derived from an EMBL/GenBank/DDBJ whole genome shotgun (WGS) entry which is preliminary data.</text>
</comment>
<sequence>MNEMIGRSLSPAEELRSTPEEDRVADFRAKVRAAGQEWTGNELVELLKTRPEFRRI</sequence>
<organism evidence="2 3">
    <name type="scientific">Streptomyces malaysiensis</name>
    <dbReference type="NCBI Taxonomy" id="92644"/>
    <lineage>
        <taxon>Bacteria</taxon>
        <taxon>Bacillati</taxon>
        <taxon>Actinomycetota</taxon>
        <taxon>Actinomycetes</taxon>
        <taxon>Kitasatosporales</taxon>
        <taxon>Streptomycetaceae</taxon>
        <taxon>Streptomyces</taxon>
        <taxon>Streptomyces violaceusniger group</taxon>
    </lineage>
</organism>
<dbReference type="Proteomes" id="UP000236520">
    <property type="component" value="Unassembled WGS sequence"/>
</dbReference>
<evidence type="ECO:0000256" key="1">
    <source>
        <dbReference type="SAM" id="MobiDB-lite"/>
    </source>
</evidence>
<gene>
    <name evidence="2" type="ORF">SMF913_25207</name>
</gene>
<evidence type="ECO:0000313" key="2">
    <source>
        <dbReference type="EMBL" id="PNG89742.1"/>
    </source>
</evidence>
<dbReference type="EMBL" id="LJIW01000002">
    <property type="protein sequence ID" value="PNG89742.1"/>
    <property type="molecule type" value="Genomic_DNA"/>
</dbReference>
<accession>A0A2J7YNY7</accession>
<reference evidence="2 3" key="1">
    <citation type="submission" date="2015-09" db="EMBL/GenBank/DDBJ databases">
        <title>Genome sequence, genome mining and natural product profiling of a biocontrol bacterium Streptomyces malaysiensis F913.</title>
        <authorList>
            <person name="Xu Y."/>
            <person name="Wei J."/>
            <person name="Xie J."/>
            <person name="Li T."/>
            <person name="Zhou Z."/>
        </authorList>
    </citation>
    <scope>NUCLEOTIDE SEQUENCE [LARGE SCALE GENOMIC DNA]</scope>
    <source>
        <strain evidence="2 3">F913</strain>
    </source>
</reference>